<dbReference type="Proteomes" id="UP000032900">
    <property type="component" value="Unassembled WGS sequence"/>
</dbReference>
<feature type="transmembrane region" description="Helical" evidence="8">
    <location>
        <begin position="687"/>
        <end position="708"/>
    </location>
</feature>
<dbReference type="Pfam" id="PF00005">
    <property type="entry name" value="ABC_tran"/>
    <property type="match status" value="1"/>
</dbReference>
<name>A0A0E9M2Y6_9BACT</name>
<evidence type="ECO:0000256" key="8">
    <source>
        <dbReference type="SAM" id="Phobius"/>
    </source>
</evidence>
<gene>
    <name evidence="10" type="ORF">JCM15548_14159</name>
</gene>
<dbReference type="Pfam" id="PF01061">
    <property type="entry name" value="ABC2_membrane"/>
    <property type="match status" value="1"/>
</dbReference>
<evidence type="ECO:0000313" key="11">
    <source>
        <dbReference type="Proteomes" id="UP000032900"/>
    </source>
</evidence>
<accession>A0A0E9M2Y6</accession>
<comment type="caution">
    <text evidence="10">The sequence shown here is derived from an EMBL/GenBank/DDBJ whole genome shotgun (WGS) entry which is preliminary data.</text>
</comment>
<feature type="transmembrane region" description="Helical" evidence="8">
    <location>
        <begin position="574"/>
        <end position="595"/>
    </location>
</feature>
<keyword evidence="6 8" id="KW-1133">Transmembrane helix</keyword>
<dbReference type="PANTHER" id="PTHR48041:SF139">
    <property type="entry name" value="PROTEIN SCARLET"/>
    <property type="match status" value="1"/>
</dbReference>
<dbReference type="SMART" id="SM00382">
    <property type="entry name" value="AAA"/>
    <property type="match status" value="1"/>
</dbReference>
<dbReference type="InterPro" id="IPR027417">
    <property type="entry name" value="P-loop_NTPase"/>
</dbReference>
<sequence>MQLFGLITKQDGGVETKETEYVRTFLKQQLSTEAVEAYFALFLKHSSDGEKEDGEEEGKVRLTSMKDSVRILGICKKINKQLNREQKVVVLVRLYELISMDMKLTDQRMAIISTVAQVFKLPKNEITAIEAFVLHSEAEKLNLPDFLLVNNEEVGATEYKHIQTTGLNGSIIILRVKSADLYFMRYTGDQELFLNGMVISNQRIYLFPKGSFIRIPKGQPIYYTDVVGHFLTDADSVRISYEVKDVLYRFKTGTVGLRDINMAEEQGRLIGIMGASGAGKTTLLNVLSGIETPTEGEVLINGYNLHTEKEHIEGIIGLIPQDDLLIEELTVFENLYYNAKLCFKDKSEEEINQLVADTLKNLGLFERKDLKVGSPLNKMISGGQRKRLNIALELIREPAILFVDEPTSGLSSRDSENVMNLLRELALKGKLIFVVIHQPSSDIYKMFDKMFILDTGGYPVYYGNPGESLIYFKQLDAQINSDQGECPTCGNLNPELIFNIIDASVIDEYGNYTNKRKVAPEEWYSYYQKENLIPKVTTVDTRPPKSLNIPSWFNQFKIYTLRDFFAKISNRQYIALNLLEAPFLGFILAYLIRYIADPTSNVYIFRENENIPPYIFMGIVVALFFGLIISAEEIFKDAKILKRESFLKLSRSSYLASKILLLFTISAIQMLLFVFVANYVLGIQNMYFEFWLALFSISAFANILGLILSASFNSIVTIYILIPLVMIPQMVLGGAMFTFDKLNKDFTSVDKVPAIAEFMPSRYVYEGLIVHQYKHNNYKKNYFDIEQQESLADFKQVHYLPELREILNESLVHILDEEDSSDKKFANDLELLRNELAKEQKRVPGIEFNYLADLRPETFTVNVGHKTDEYLNKLLDHYRTIFSKANALKDRFISVNLNADPEKFNRIKDDHYNESMSSIVRREFEKNKIVRQDNELVQMADPIYQMPEPDRIWSFRTHFFAPMKHFGGQYFETLWFNIAMVWILTILLYGVLYFDLLKKAINYSSTIKWRKK</sequence>
<evidence type="ECO:0000256" key="6">
    <source>
        <dbReference type="ARBA" id="ARBA00022989"/>
    </source>
</evidence>
<feature type="transmembrane region" description="Helical" evidence="8">
    <location>
        <begin position="974"/>
        <end position="994"/>
    </location>
</feature>
<dbReference type="InterPro" id="IPR050352">
    <property type="entry name" value="ABCG_transporters"/>
</dbReference>
<keyword evidence="2" id="KW-0813">Transport</keyword>
<dbReference type="GO" id="GO:0005524">
    <property type="term" value="F:ATP binding"/>
    <property type="evidence" value="ECO:0007669"/>
    <property type="project" value="UniProtKB-KW"/>
</dbReference>
<proteinExistence type="predicted"/>
<dbReference type="Gene3D" id="1.10.3680.10">
    <property type="entry name" value="TerB-like"/>
    <property type="match status" value="1"/>
</dbReference>
<dbReference type="PANTHER" id="PTHR48041">
    <property type="entry name" value="ABC TRANSPORTER G FAMILY MEMBER 28"/>
    <property type="match status" value="1"/>
</dbReference>
<dbReference type="EMBL" id="BAZW01000061">
    <property type="protein sequence ID" value="GAO31761.1"/>
    <property type="molecule type" value="Genomic_DNA"/>
</dbReference>
<dbReference type="GO" id="GO:0016887">
    <property type="term" value="F:ATP hydrolysis activity"/>
    <property type="evidence" value="ECO:0007669"/>
    <property type="project" value="InterPro"/>
</dbReference>
<dbReference type="SUPFAM" id="SSF52540">
    <property type="entry name" value="P-loop containing nucleoside triphosphate hydrolases"/>
    <property type="match status" value="1"/>
</dbReference>
<feature type="transmembrane region" description="Helical" evidence="8">
    <location>
        <begin position="715"/>
        <end position="739"/>
    </location>
</feature>
<dbReference type="GO" id="GO:0016020">
    <property type="term" value="C:membrane"/>
    <property type="evidence" value="ECO:0007669"/>
    <property type="project" value="UniProtKB-SubCell"/>
</dbReference>
<feature type="transmembrane region" description="Helical" evidence="8">
    <location>
        <begin position="615"/>
        <end position="635"/>
    </location>
</feature>
<dbReference type="Gene3D" id="3.40.50.300">
    <property type="entry name" value="P-loop containing nucleotide triphosphate hydrolases"/>
    <property type="match status" value="1"/>
</dbReference>
<dbReference type="PROSITE" id="PS00211">
    <property type="entry name" value="ABC_TRANSPORTER_1"/>
    <property type="match status" value="1"/>
</dbReference>
<organism evidence="10 11">
    <name type="scientific">Geofilum rubicundum JCM 15548</name>
    <dbReference type="NCBI Taxonomy" id="1236989"/>
    <lineage>
        <taxon>Bacteria</taxon>
        <taxon>Pseudomonadati</taxon>
        <taxon>Bacteroidota</taxon>
        <taxon>Bacteroidia</taxon>
        <taxon>Marinilabiliales</taxon>
        <taxon>Marinilabiliaceae</taxon>
        <taxon>Geofilum</taxon>
    </lineage>
</organism>
<protein>
    <submittedName>
        <fullName evidence="10">ABC transporter ATP-binding protein</fullName>
    </submittedName>
</protein>
<keyword evidence="11" id="KW-1185">Reference proteome</keyword>
<comment type="subcellular location">
    <subcellularLocation>
        <location evidence="1">Membrane</location>
        <topology evidence="1">Multi-pass membrane protein</topology>
    </subcellularLocation>
</comment>
<dbReference type="PROSITE" id="PS50893">
    <property type="entry name" value="ABC_TRANSPORTER_2"/>
    <property type="match status" value="1"/>
</dbReference>
<evidence type="ECO:0000256" key="5">
    <source>
        <dbReference type="ARBA" id="ARBA00022840"/>
    </source>
</evidence>
<dbReference type="AlphaFoldDB" id="A0A0E9M2Y6"/>
<evidence type="ECO:0000256" key="4">
    <source>
        <dbReference type="ARBA" id="ARBA00022741"/>
    </source>
</evidence>
<dbReference type="InterPro" id="IPR003439">
    <property type="entry name" value="ABC_transporter-like_ATP-bd"/>
</dbReference>
<evidence type="ECO:0000256" key="2">
    <source>
        <dbReference type="ARBA" id="ARBA00022448"/>
    </source>
</evidence>
<reference evidence="10 11" key="1">
    <citation type="journal article" date="2015" name="Microbes Environ.">
        <title>Distribution and evolution of nitrogen fixation genes in the phylum bacteroidetes.</title>
        <authorList>
            <person name="Inoue J."/>
            <person name="Oshima K."/>
            <person name="Suda W."/>
            <person name="Sakamoto M."/>
            <person name="Iino T."/>
            <person name="Noda S."/>
            <person name="Hongoh Y."/>
            <person name="Hattori M."/>
            <person name="Ohkuma M."/>
        </authorList>
    </citation>
    <scope>NUCLEOTIDE SEQUENCE [LARGE SCALE GENOMIC DNA]</scope>
    <source>
        <strain evidence="10">JCM 15548</strain>
    </source>
</reference>
<dbReference type="InterPro" id="IPR017871">
    <property type="entry name" value="ABC_transporter-like_CS"/>
</dbReference>
<keyword evidence="5 10" id="KW-0067">ATP-binding</keyword>
<evidence type="ECO:0000256" key="3">
    <source>
        <dbReference type="ARBA" id="ARBA00022692"/>
    </source>
</evidence>
<keyword evidence="3 8" id="KW-0812">Transmembrane</keyword>
<dbReference type="OrthoDB" id="9804819at2"/>
<evidence type="ECO:0000313" key="10">
    <source>
        <dbReference type="EMBL" id="GAO31761.1"/>
    </source>
</evidence>
<feature type="domain" description="ABC transporter" evidence="9">
    <location>
        <begin position="241"/>
        <end position="481"/>
    </location>
</feature>
<evidence type="ECO:0000256" key="1">
    <source>
        <dbReference type="ARBA" id="ARBA00004141"/>
    </source>
</evidence>
<keyword evidence="4" id="KW-0547">Nucleotide-binding</keyword>
<dbReference type="InterPro" id="IPR013525">
    <property type="entry name" value="ABC2_TM"/>
</dbReference>
<evidence type="ECO:0000259" key="9">
    <source>
        <dbReference type="PROSITE" id="PS50893"/>
    </source>
</evidence>
<dbReference type="InterPro" id="IPR003593">
    <property type="entry name" value="AAA+_ATPase"/>
</dbReference>
<dbReference type="InterPro" id="IPR029024">
    <property type="entry name" value="TerB-like"/>
</dbReference>
<feature type="transmembrane region" description="Helical" evidence="8">
    <location>
        <begin position="655"/>
        <end position="681"/>
    </location>
</feature>
<keyword evidence="7 8" id="KW-0472">Membrane</keyword>
<evidence type="ECO:0000256" key="7">
    <source>
        <dbReference type="ARBA" id="ARBA00023136"/>
    </source>
</evidence>
<dbReference type="STRING" id="1236989.JCM15548_14159"/>
<dbReference type="GO" id="GO:0140359">
    <property type="term" value="F:ABC-type transporter activity"/>
    <property type="evidence" value="ECO:0007669"/>
    <property type="project" value="InterPro"/>
</dbReference>